<reference evidence="9" key="1">
    <citation type="submission" date="2022-08" db="UniProtKB">
        <authorList>
            <consortium name="EnsemblMetazoa"/>
        </authorList>
    </citation>
    <scope>IDENTIFICATION</scope>
    <source>
        <strain evidence="9">Israel</strain>
    </source>
</reference>
<feature type="transmembrane region" description="Helical" evidence="8">
    <location>
        <begin position="79"/>
        <end position="102"/>
    </location>
</feature>
<dbReference type="GO" id="GO:0008049">
    <property type="term" value="P:male courtship behavior"/>
    <property type="evidence" value="ECO:0007669"/>
    <property type="project" value="TreeGrafter"/>
</dbReference>
<dbReference type="Proteomes" id="UP000092462">
    <property type="component" value="Unassembled WGS sequence"/>
</dbReference>
<dbReference type="GO" id="GO:0043025">
    <property type="term" value="C:neuronal cell body"/>
    <property type="evidence" value="ECO:0007669"/>
    <property type="project" value="TreeGrafter"/>
</dbReference>
<feature type="transmembrane region" description="Helical" evidence="8">
    <location>
        <begin position="37"/>
        <end position="59"/>
    </location>
</feature>
<dbReference type="AlphaFoldDB" id="A0A3F2ZEA6"/>
<feature type="transmembrane region" description="Helical" evidence="8">
    <location>
        <begin position="140"/>
        <end position="163"/>
    </location>
</feature>
<accession>A0A3F2ZEA6</accession>
<protein>
    <recommendedName>
        <fullName evidence="8">Gustatory receptor</fullName>
    </recommendedName>
</protein>
<feature type="transmembrane region" description="Helical" evidence="8">
    <location>
        <begin position="261"/>
        <end position="287"/>
    </location>
</feature>
<dbReference type="PANTHER" id="PTHR21143">
    <property type="entry name" value="INVERTEBRATE GUSTATORY RECEPTOR"/>
    <property type="match status" value="1"/>
</dbReference>
<comment type="subcellular location">
    <subcellularLocation>
        <location evidence="1 8">Cell membrane</location>
        <topology evidence="1 8">Multi-pass membrane protein</topology>
    </subcellularLocation>
</comment>
<evidence type="ECO:0000256" key="4">
    <source>
        <dbReference type="ARBA" id="ARBA00022989"/>
    </source>
</evidence>
<dbReference type="Pfam" id="PF08395">
    <property type="entry name" value="7tm_7"/>
    <property type="match status" value="1"/>
</dbReference>
<organism evidence="9 10">
    <name type="scientific">Phlebotomus papatasi</name>
    <name type="common">Sandfly</name>
    <dbReference type="NCBI Taxonomy" id="29031"/>
    <lineage>
        <taxon>Eukaryota</taxon>
        <taxon>Metazoa</taxon>
        <taxon>Ecdysozoa</taxon>
        <taxon>Arthropoda</taxon>
        <taxon>Hexapoda</taxon>
        <taxon>Insecta</taxon>
        <taxon>Pterygota</taxon>
        <taxon>Neoptera</taxon>
        <taxon>Endopterygota</taxon>
        <taxon>Diptera</taxon>
        <taxon>Nematocera</taxon>
        <taxon>Psychodoidea</taxon>
        <taxon>Psychodidae</taxon>
        <taxon>Phlebotomus</taxon>
        <taxon>Phlebotomus</taxon>
    </lineage>
</organism>
<sequence>MNFFKSLSITLFIQRFICVSPFKINEDSSVCYSKWHIVNGILQIGLIFVIYFTGINILIEENLFSLNNPLLTRQSRLSTVIGVFEMGVTYIVFITVIVTMNVRKKGQVDFLNNINSIDKIIQEELNISLDYKGPMRRRNIFLLFFFVYHFALEYGSQFFSYSFSLNFHKFCIYFFYNYQVTVARFANFSFVIYANIVRKRFEILRQCLTKKSQDFNTEESLLLITDIFKKLQKSNEILNDIFGPVNLFTSTHDFTLTASQLFMVIWILSELDASVALFKVSLMFMWFGPNLLKLIIVSNIGQATANEMKRCKRLLFIDGMKNKDTMDIVENFSLRLQHFDDNYSASNFFPIDNTLLYTMAGAATTYLFVFIQFRTFEDNQNNYANVNK</sequence>
<evidence type="ECO:0000313" key="10">
    <source>
        <dbReference type="Proteomes" id="UP000092462"/>
    </source>
</evidence>
<dbReference type="VEuPathDB" id="VectorBase:PPAI013146"/>
<keyword evidence="3 8" id="KW-0812">Transmembrane</keyword>
<keyword evidence="7 8" id="KW-0807">Transducer</keyword>
<comment type="caution">
    <text evidence="8">Lacks conserved residue(s) required for the propagation of feature annotation.</text>
</comment>
<dbReference type="GO" id="GO:0005886">
    <property type="term" value="C:plasma membrane"/>
    <property type="evidence" value="ECO:0007669"/>
    <property type="project" value="UniProtKB-SubCell"/>
</dbReference>
<evidence type="ECO:0000256" key="8">
    <source>
        <dbReference type="RuleBase" id="RU363108"/>
    </source>
</evidence>
<evidence type="ECO:0000256" key="1">
    <source>
        <dbReference type="ARBA" id="ARBA00004651"/>
    </source>
</evidence>
<dbReference type="GO" id="GO:0007635">
    <property type="term" value="P:chemosensory behavior"/>
    <property type="evidence" value="ECO:0007669"/>
    <property type="project" value="TreeGrafter"/>
</dbReference>
<comment type="function">
    <text evidence="8">Gustatory receptor which mediates acceptance or avoidance behavior, depending on its substrates.</text>
</comment>
<evidence type="ECO:0000256" key="2">
    <source>
        <dbReference type="ARBA" id="ARBA00022475"/>
    </source>
</evidence>
<evidence type="ECO:0000256" key="3">
    <source>
        <dbReference type="ARBA" id="ARBA00022692"/>
    </source>
</evidence>
<feature type="transmembrane region" description="Helical" evidence="8">
    <location>
        <begin position="175"/>
        <end position="196"/>
    </location>
</feature>
<keyword evidence="6 8" id="KW-0675">Receptor</keyword>
<name>A0A3F2ZEA6_PHLPP</name>
<keyword evidence="4 8" id="KW-1133">Transmembrane helix</keyword>
<keyword evidence="10" id="KW-1185">Reference proteome</keyword>
<dbReference type="GO" id="GO:0030424">
    <property type="term" value="C:axon"/>
    <property type="evidence" value="ECO:0007669"/>
    <property type="project" value="TreeGrafter"/>
</dbReference>
<evidence type="ECO:0000313" key="9">
    <source>
        <dbReference type="EnsemblMetazoa" id="PPAI013146-PA"/>
    </source>
</evidence>
<dbReference type="InterPro" id="IPR013604">
    <property type="entry name" value="7TM_chemorcpt"/>
</dbReference>
<keyword evidence="2 8" id="KW-1003">Cell membrane</keyword>
<dbReference type="EMBL" id="AJVK01020592">
    <property type="status" value="NOT_ANNOTATED_CDS"/>
    <property type="molecule type" value="Genomic_DNA"/>
</dbReference>
<dbReference type="EMBL" id="AJVK01020593">
    <property type="status" value="NOT_ANNOTATED_CDS"/>
    <property type="molecule type" value="Genomic_DNA"/>
</dbReference>
<dbReference type="PANTHER" id="PTHR21143:SF133">
    <property type="entry name" value="GUSTATORY AND PHEROMONE RECEPTOR 32A-RELATED"/>
    <property type="match status" value="1"/>
</dbReference>
<dbReference type="GO" id="GO:0007165">
    <property type="term" value="P:signal transduction"/>
    <property type="evidence" value="ECO:0007669"/>
    <property type="project" value="UniProtKB-KW"/>
</dbReference>
<feature type="transmembrane region" description="Helical" evidence="8">
    <location>
        <begin position="354"/>
        <end position="373"/>
    </location>
</feature>
<dbReference type="GO" id="GO:0030425">
    <property type="term" value="C:dendrite"/>
    <property type="evidence" value="ECO:0007669"/>
    <property type="project" value="TreeGrafter"/>
</dbReference>
<evidence type="ECO:0000256" key="7">
    <source>
        <dbReference type="ARBA" id="ARBA00023224"/>
    </source>
</evidence>
<dbReference type="EnsemblMetazoa" id="PPAI013146-RA">
    <property type="protein sequence ID" value="PPAI013146-PA"/>
    <property type="gene ID" value="PPAI013146"/>
</dbReference>
<comment type="similarity">
    <text evidence="8">Belongs to the insect chemoreceptor superfamily. Gustatory receptor (GR) family.</text>
</comment>
<evidence type="ECO:0000256" key="5">
    <source>
        <dbReference type="ARBA" id="ARBA00023136"/>
    </source>
</evidence>
<evidence type="ECO:0000256" key="6">
    <source>
        <dbReference type="ARBA" id="ARBA00023170"/>
    </source>
</evidence>
<dbReference type="GO" id="GO:0050909">
    <property type="term" value="P:sensory perception of taste"/>
    <property type="evidence" value="ECO:0007669"/>
    <property type="project" value="InterPro"/>
</dbReference>
<proteinExistence type="inferred from homology"/>
<keyword evidence="5 8" id="KW-0472">Membrane</keyword>